<dbReference type="HOGENOM" id="CLU_3334920_0_0_6"/>
<organism evidence="1 2">
    <name type="scientific">Xanthomonas oryzae pv. oryzicola (strain BLS256)</name>
    <dbReference type="NCBI Taxonomy" id="383407"/>
    <lineage>
        <taxon>Bacteria</taxon>
        <taxon>Pseudomonadati</taxon>
        <taxon>Pseudomonadota</taxon>
        <taxon>Gammaproteobacteria</taxon>
        <taxon>Lysobacterales</taxon>
        <taxon>Lysobacteraceae</taxon>
        <taxon>Xanthomonas</taxon>
    </lineage>
</organism>
<name>G7TFV9_XANOB</name>
<evidence type="ECO:0000313" key="2">
    <source>
        <dbReference type="Proteomes" id="UP000008851"/>
    </source>
</evidence>
<dbReference type="Proteomes" id="UP000008851">
    <property type="component" value="Chromosome"/>
</dbReference>
<gene>
    <name evidence="1" type="ORF">XOC_1115</name>
</gene>
<dbReference type="KEGG" id="xor:XOC_1115"/>
<proteinExistence type="predicted"/>
<reference evidence="1 2" key="1">
    <citation type="journal article" date="2011" name="J. Bacteriol.">
        <title>Two new complete genome sequences offer insight into host and tissue specificity of plant pathogenic Xanthomonas spp.</title>
        <authorList>
            <person name="Bogdanove A.J."/>
            <person name="Koebnik R."/>
            <person name="Lu H."/>
            <person name="Furutani A."/>
            <person name="Angiuoli S.V."/>
            <person name="Patil P.B."/>
            <person name="Van Sluys M.A."/>
            <person name="Ryan R.P."/>
            <person name="Meyer D.F."/>
            <person name="Han S.W."/>
            <person name="Aparna G."/>
            <person name="Rajaram M."/>
            <person name="Delcher A.L."/>
            <person name="Phillippy A.M."/>
            <person name="Puiu D."/>
            <person name="Schatz M.C."/>
            <person name="Shumway M."/>
            <person name="Sommer D.D."/>
            <person name="Trapnell C."/>
            <person name="Benahmed F."/>
            <person name="Dimitrov G."/>
            <person name="Madupu R."/>
            <person name="Radune D."/>
            <person name="Sullivan S."/>
            <person name="Jha G."/>
            <person name="Ishihara H."/>
            <person name="Lee S.W."/>
            <person name="Pandey A."/>
            <person name="Sharma V."/>
            <person name="Sriariyanun M."/>
            <person name="Szurek B."/>
            <person name="Vera-Cruz C.M."/>
            <person name="Dorman K.S."/>
            <person name="Ronald P.C."/>
            <person name="Verdier V."/>
            <person name="Dow J.M."/>
            <person name="Sonti R.V."/>
            <person name="Tsuge S."/>
            <person name="Brendel V.P."/>
            <person name="Rabinowicz P.D."/>
            <person name="Leach J.E."/>
            <person name="White F.F."/>
            <person name="Salzberg S.L."/>
        </authorList>
    </citation>
    <scope>NUCLEOTIDE SEQUENCE [LARGE SCALE GENOMIC DNA]</scope>
    <source>
        <strain evidence="1 2">BLS256</strain>
    </source>
</reference>
<protein>
    <submittedName>
        <fullName evidence="1">Uncharacterized protein</fullName>
    </submittedName>
</protein>
<sequence>MAHGIDHQDGVCAWSPRNCSAGDAAHAGRDHRAALDAY</sequence>
<dbReference type="EMBL" id="CP003057">
    <property type="protein sequence ID" value="AEQ95314.1"/>
    <property type="molecule type" value="Genomic_DNA"/>
</dbReference>
<accession>G7TFV9</accession>
<evidence type="ECO:0000313" key="1">
    <source>
        <dbReference type="EMBL" id="AEQ95314.1"/>
    </source>
</evidence>
<dbReference type="AlphaFoldDB" id="G7TFV9"/>